<reference evidence="2" key="1">
    <citation type="submission" date="2020-08" db="EMBL/GenBank/DDBJ databases">
        <title>Multicomponent nature underlies the extraordinary mechanical properties of spider dragline silk.</title>
        <authorList>
            <person name="Kono N."/>
            <person name="Nakamura H."/>
            <person name="Mori M."/>
            <person name="Yoshida Y."/>
            <person name="Ohtoshi R."/>
            <person name="Malay A.D."/>
            <person name="Moran D.A.P."/>
            <person name="Tomita M."/>
            <person name="Numata K."/>
            <person name="Arakawa K."/>
        </authorList>
    </citation>
    <scope>NUCLEOTIDE SEQUENCE</scope>
</reference>
<evidence type="ECO:0000256" key="1">
    <source>
        <dbReference type="SAM" id="MobiDB-lite"/>
    </source>
</evidence>
<evidence type="ECO:0000313" key="2">
    <source>
        <dbReference type="EMBL" id="GFU44090.1"/>
    </source>
</evidence>
<accession>A0A8X6QU39</accession>
<dbReference type="EMBL" id="BMAW01036457">
    <property type="protein sequence ID" value="GFU44090.1"/>
    <property type="molecule type" value="Genomic_DNA"/>
</dbReference>
<evidence type="ECO:0000313" key="3">
    <source>
        <dbReference type="Proteomes" id="UP000887013"/>
    </source>
</evidence>
<sequence>MEGKKSSDLLEHVEEIGIYPKVYKYDPEKYVGDLLTLPFLMSYIESNPDFRKNPVGFVQKCNDHQLDINRFAKSEIYANSSDESTANEIKKGTPPEPELTIPDRWPSLYSSLSIQPPNLIPAQPLPLVTYCYNRSLLKQSSVGEGYITDENGMKYTDQARYEDDIDNDNDSFPFSQKIKQN</sequence>
<dbReference type="Proteomes" id="UP000887013">
    <property type="component" value="Unassembled WGS sequence"/>
</dbReference>
<organism evidence="2 3">
    <name type="scientific">Nephila pilipes</name>
    <name type="common">Giant wood spider</name>
    <name type="synonym">Nephila maculata</name>
    <dbReference type="NCBI Taxonomy" id="299642"/>
    <lineage>
        <taxon>Eukaryota</taxon>
        <taxon>Metazoa</taxon>
        <taxon>Ecdysozoa</taxon>
        <taxon>Arthropoda</taxon>
        <taxon>Chelicerata</taxon>
        <taxon>Arachnida</taxon>
        <taxon>Araneae</taxon>
        <taxon>Araneomorphae</taxon>
        <taxon>Entelegynae</taxon>
        <taxon>Araneoidea</taxon>
        <taxon>Nephilidae</taxon>
        <taxon>Nephila</taxon>
    </lineage>
</organism>
<dbReference type="OrthoDB" id="10610899at2759"/>
<feature type="region of interest" description="Disordered" evidence="1">
    <location>
        <begin position="160"/>
        <end position="181"/>
    </location>
</feature>
<dbReference type="AlphaFoldDB" id="A0A8X6QU39"/>
<gene>
    <name evidence="2" type="ORF">NPIL_101091</name>
</gene>
<proteinExistence type="predicted"/>
<protein>
    <submittedName>
        <fullName evidence="2">Uncharacterized protein</fullName>
    </submittedName>
</protein>
<keyword evidence="3" id="KW-1185">Reference proteome</keyword>
<feature type="compositionally biased region" description="Polar residues" evidence="1">
    <location>
        <begin position="170"/>
        <end position="181"/>
    </location>
</feature>
<comment type="caution">
    <text evidence="2">The sequence shown here is derived from an EMBL/GenBank/DDBJ whole genome shotgun (WGS) entry which is preliminary data.</text>
</comment>
<name>A0A8X6QU39_NEPPI</name>